<proteinExistence type="predicted"/>
<dbReference type="AlphaFoldDB" id="A0A135TM75"/>
<gene>
    <name evidence="2" type="ORF">CSAL01_10980</name>
</gene>
<dbReference type="Proteomes" id="UP000070121">
    <property type="component" value="Unassembled WGS sequence"/>
</dbReference>
<feature type="chain" id="PRO_5007804110" evidence="1">
    <location>
        <begin position="22"/>
        <end position="213"/>
    </location>
</feature>
<comment type="caution">
    <text evidence="2">The sequence shown here is derived from an EMBL/GenBank/DDBJ whole genome shotgun (WGS) entry which is preliminary data.</text>
</comment>
<evidence type="ECO:0000313" key="2">
    <source>
        <dbReference type="EMBL" id="KXH49217.1"/>
    </source>
</evidence>
<evidence type="ECO:0000313" key="3">
    <source>
        <dbReference type="Proteomes" id="UP000070121"/>
    </source>
</evidence>
<organism evidence="2 3">
    <name type="scientific">Colletotrichum salicis</name>
    <dbReference type="NCBI Taxonomy" id="1209931"/>
    <lineage>
        <taxon>Eukaryota</taxon>
        <taxon>Fungi</taxon>
        <taxon>Dikarya</taxon>
        <taxon>Ascomycota</taxon>
        <taxon>Pezizomycotina</taxon>
        <taxon>Sordariomycetes</taxon>
        <taxon>Hypocreomycetidae</taxon>
        <taxon>Glomerellales</taxon>
        <taxon>Glomerellaceae</taxon>
        <taxon>Colletotrichum</taxon>
        <taxon>Colletotrichum acutatum species complex</taxon>
    </lineage>
</organism>
<sequence length="213" mass="23463">MYFSKVEVLALLQAGLTCASAISPLWNVNVKRKAETNATLYAYGTNSSSWPIAYGLDDGMNPGHLCYENLIVTKPELLTSIHHKGYLYITQTPDDANANLAPIIWDLPSITGENWKVNGTFVNGKSAGSLTIIDSDDNAMGLTQTPQAVTVNQTTYGWALFATQLVYNNNSQLEAQFWAKPSEWEDTYLLFWNADQRVSDGSFPVVVKGVENS</sequence>
<keyword evidence="3" id="KW-1185">Reference proteome</keyword>
<keyword evidence="1" id="KW-0732">Signal</keyword>
<dbReference type="OrthoDB" id="5230873at2759"/>
<dbReference type="EMBL" id="JFFI01001934">
    <property type="protein sequence ID" value="KXH49217.1"/>
    <property type="molecule type" value="Genomic_DNA"/>
</dbReference>
<protein>
    <submittedName>
        <fullName evidence="2">Uncharacterized protein</fullName>
    </submittedName>
</protein>
<reference evidence="2 3" key="1">
    <citation type="submission" date="2014-02" db="EMBL/GenBank/DDBJ databases">
        <title>The genome sequence of Colletotrichum salicis CBS 607.94.</title>
        <authorList>
            <person name="Baroncelli R."/>
            <person name="Thon M.R."/>
        </authorList>
    </citation>
    <scope>NUCLEOTIDE SEQUENCE [LARGE SCALE GENOMIC DNA]</scope>
    <source>
        <strain evidence="2 3">CBS 607.94</strain>
    </source>
</reference>
<feature type="signal peptide" evidence="1">
    <location>
        <begin position="1"/>
        <end position="21"/>
    </location>
</feature>
<accession>A0A135TM75</accession>
<evidence type="ECO:0000256" key="1">
    <source>
        <dbReference type="SAM" id="SignalP"/>
    </source>
</evidence>
<name>A0A135TM75_9PEZI</name>